<evidence type="ECO:0000313" key="1">
    <source>
        <dbReference type="EMBL" id="KAK2083815.1"/>
    </source>
</evidence>
<dbReference type="Proteomes" id="UP001266305">
    <property type="component" value="Unassembled WGS sequence"/>
</dbReference>
<feature type="non-terminal residue" evidence="1">
    <location>
        <position position="1"/>
    </location>
</feature>
<accession>A0ABQ9TH20</accession>
<gene>
    <name evidence="1" type="ORF">P7K49_039051</name>
</gene>
<organism evidence="1 2">
    <name type="scientific">Saguinus oedipus</name>
    <name type="common">Cotton-top tamarin</name>
    <name type="synonym">Oedipomidas oedipus</name>
    <dbReference type="NCBI Taxonomy" id="9490"/>
    <lineage>
        <taxon>Eukaryota</taxon>
        <taxon>Metazoa</taxon>
        <taxon>Chordata</taxon>
        <taxon>Craniata</taxon>
        <taxon>Vertebrata</taxon>
        <taxon>Euteleostomi</taxon>
        <taxon>Mammalia</taxon>
        <taxon>Eutheria</taxon>
        <taxon>Euarchontoglires</taxon>
        <taxon>Primates</taxon>
        <taxon>Haplorrhini</taxon>
        <taxon>Platyrrhini</taxon>
        <taxon>Cebidae</taxon>
        <taxon>Callitrichinae</taxon>
        <taxon>Saguinus</taxon>
    </lineage>
</organism>
<proteinExistence type="predicted"/>
<protein>
    <submittedName>
        <fullName evidence="1">Uncharacterized protein</fullName>
    </submittedName>
</protein>
<keyword evidence="2" id="KW-1185">Reference proteome</keyword>
<dbReference type="EMBL" id="JASSZA010000023">
    <property type="protein sequence ID" value="KAK2083815.1"/>
    <property type="molecule type" value="Genomic_DNA"/>
</dbReference>
<sequence length="110" mass="12553">RKEQQLGSMPPPPLRTAAYATSVTSACWHIIPGLRRPWTSGRLPAFKDQKTFSVGAQPTRLWLVPPIDPRVERACPRLHPHHAVCRAQDTRGTPVVLRSRDCERRLRETR</sequence>
<evidence type="ECO:0000313" key="2">
    <source>
        <dbReference type="Proteomes" id="UP001266305"/>
    </source>
</evidence>
<comment type="caution">
    <text evidence="1">The sequence shown here is derived from an EMBL/GenBank/DDBJ whole genome shotgun (WGS) entry which is preliminary data.</text>
</comment>
<reference evidence="1 2" key="1">
    <citation type="submission" date="2023-05" db="EMBL/GenBank/DDBJ databases">
        <title>B98-5 Cell Line De Novo Hybrid Assembly: An Optical Mapping Approach.</title>
        <authorList>
            <person name="Kananen K."/>
            <person name="Auerbach J.A."/>
            <person name="Kautto E."/>
            <person name="Blachly J.S."/>
        </authorList>
    </citation>
    <scope>NUCLEOTIDE SEQUENCE [LARGE SCALE GENOMIC DNA]</scope>
    <source>
        <strain evidence="1">B95-8</strain>
        <tissue evidence="1">Cell line</tissue>
    </source>
</reference>
<name>A0ABQ9TH20_SAGOE</name>